<feature type="domain" description="HTH lacI-type" evidence="4">
    <location>
        <begin position="14"/>
        <end position="68"/>
    </location>
</feature>
<dbReference type="EMBL" id="BAABAB010000016">
    <property type="protein sequence ID" value="GAA3621422.1"/>
    <property type="molecule type" value="Genomic_DNA"/>
</dbReference>
<evidence type="ECO:0000259" key="4">
    <source>
        <dbReference type="PROSITE" id="PS50932"/>
    </source>
</evidence>
<dbReference type="SUPFAM" id="SSF53822">
    <property type="entry name" value="Periplasmic binding protein-like I"/>
    <property type="match status" value="1"/>
</dbReference>
<proteinExistence type="predicted"/>
<protein>
    <submittedName>
        <fullName evidence="5">LacI family DNA-binding transcriptional regulator</fullName>
    </submittedName>
</protein>
<keyword evidence="1" id="KW-0805">Transcription regulation</keyword>
<evidence type="ECO:0000313" key="5">
    <source>
        <dbReference type="EMBL" id="GAA3621422.1"/>
    </source>
</evidence>
<dbReference type="GO" id="GO:0003677">
    <property type="term" value="F:DNA binding"/>
    <property type="evidence" value="ECO:0007669"/>
    <property type="project" value="UniProtKB-KW"/>
</dbReference>
<dbReference type="PROSITE" id="PS50932">
    <property type="entry name" value="HTH_LACI_2"/>
    <property type="match status" value="1"/>
</dbReference>
<dbReference type="PANTHER" id="PTHR30146:SF109">
    <property type="entry name" value="HTH-TYPE TRANSCRIPTIONAL REGULATOR GALS"/>
    <property type="match status" value="1"/>
</dbReference>
<evidence type="ECO:0000256" key="2">
    <source>
        <dbReference type="ARBA" id="ARBA00023125"/>
    </source>
</evidence>
<evidence type="ECO:0000256" key="3">
    <source>
        <dbReference type="ARBA" id="ARBA00023163"/>
    </source>
</evidence>
<name>A0ABP6ZZQ8_9ACTN</name>
<dbReference type="Gene3D" id="1.10.260.40">
    <property type="entry name" value="lambda repressor-like DNA-binding domains"/>
    <property type="match status" value="1"/>
</dbReference>
<evidence type="ECO:0000256" key="1">
    <source>
        <dbReference type="ARBA" id="ARBA00023015"/>
    </source>
</evidence>
<keyword evidence="2 5" id="KW-0238">DNA-binding</keyword>
<organism evidence="5 6">
    <name type="scientific">Microlunatus ginsengisoli</name>
    <dbReference type="NCBI Taxonomy" id="363863"/>
    <lineage>
        <taxon>Bacteria</taxon>
        <taxon>Bacillati</taxon>
        <taxon>Actinomycetota</taxon>
        <taxon>Actinomycetes</taxon>
        <taxon>Propionibacteriales</taxon>
        <taxon>Propionibacteriaceae</taxon>
        <taxon>Microlunatus</taxon>
    </lineage>
</organism>
<dbReference type="Proteomes" id="UP001501490">
    <property type="component" value="Unassembled WGS sequence"/>
</dbReference>
<dbReference type="InterPro" id="IPR000843">
    <property type="entry name" value="HTH_LacI"/>
</dbReference>
<dbReference type="InterPro" id="IPR046335">
    <property type="entry name" value="LacI/GalR-like_sensor"/>
</dbReference>
<dbReference type="PRINTS" id="PR00036">
    <property type="entry name" value="HTHLACI"/>
</dbReference>
<dbReference type="InterPro" id="IPR010982">
    <property type="entry name" value="Lambda_DNA-bd_dom_sf"/>
</dbReference>
<keyword evidence="6" id="KW-1185">Reference proteome</keyword>
<dbReference type="PROSITE" id="PS00356">
    <property type="entry name" value="HTH_LACI_1"/>
    <property type="match status" value="1"/>
</dbReference>
<dbReference type="SMART" id="SM00354">
    <property type="entry name" value="HTH_LACI"/>
    <property type="match status" value="1"/>
</dbReference>
<dbReference type="Gene3D" id="3.40.50.2300">
    <property type="match status" value="2"/>
</dbReference>
<dbReference type="SUPFAM" id="SSF47413">
    <property type="entry name" value="lambda repressor-like DNA-binding domains"/>
    <property type="match status" value="1"/>
</dbReference>
<gene>
    <name evidence="5" type="ORF">GCM10022236_24650</name>
</gene>
<dbReference type="Pfam" id="PF00356">
    <property type="entry name" value="LacI"/>
    <property type="match status" value="1"/>
</dbReference>
<reference evidence="6" key="1">
    <citation type="journal article" date="2019" name="Int. J. Syst. Evol. Microbiol.">
        <title>The Global Catalogue of Microorganisms (GCM) 10K type strain sequencing project: providing services to taxonomists for standard genome sequencing and annotation.</title>
        <authorList>
            <consortium name="The Broad Institute Genomics Platform"/>
            <consortium name="The Broad Institute Genome Sequencing Center for Infectious Disease"/>
            <person name="Wu L."/>
            <person name="Ma J."/>
        </authorList>
    </citation>
    <scope>NUCLEOTIDE SEQUENCE [LARGE SCALE GENOMIC DNA]</scope>
    <source>
        <strain evidence="6">JCM 16929</strain>
    </source>
</reference>
<dbReference type="CDD" id="cd01392">
    <property type="entry name" value="HTH_LacI"/>
    <property type="match status" value="1"/>
</dbReference>
<evidence type="ECO:0000313" key="6">
    <source>
        <dbReference type="Proteomes" id="UP001501490"/>
    </source>
</evidence>
<comment type="caution">
    <text evidence="5">The sequence shown here is derived from an EMBL/GenBank/DDBJ whole genome shotgun (WGS) entry which is preliminary data.</text>
</comment>
<dbReference type="CDD" id="cd06267">
    <property type="entry name" value="PBP1_LacI_sugar_binding-like"/>
    <property type="match status" value="1"/>
</dbReference>
<dbReference type="InterPro" id="IPR028082">
    <property type="entry name" value="Peripla_BP_I"/>
</dbReference>
<accession>A0ABP6ZZQ8</accession>
<sequence>MSSSSDPRSPRPRATIRDVAALAGVGIKTVSRVINDETNVSDQMRERVERAIAALNFQPNLGAGTLRRGDRKTLTIGLLLESVGNPFSAAINRAVEEVSVARGTAVFAASFDDDAARERNLVRAFTRRRVDGLILTTITPDHGYLQIEREQGTPIVFVDRPPVGLLADAVVIDNAGTARRAVQHLVAHGHRRIAHFSGNPAVSTTIERRRGFEDEMRQSGLDPRLYAVDGSTSTHPENELEAAVERLMALDEPPTALFTSQNFLTLSALRALHRLSLAHRVALIGLDDLALADLVDPAVTVLAQDPAAIGTLAAQRLFARLDGDTSPEETIIVPTELIVRGSGEIRPV</sequence>
<dbReference type="PANTHER" id="PTHR30146">
    <property type="entry name" value="LACI-RELATED TRANSCRIPTIONAL REPRESSOR"/>
    <property type="match status" value="1"/>
</dbReference>
<keyword evidence="3" id="KW-0804">Transcription</keyword>
<dbReference type="RefSeq" id="WP_344804865.1">
    <property type="nucleotide sequence ID" value="NZ_BAABAB010000016.1"/>
</dbReference>
<dbReference type="Pfam" id="PF13377">
    <property type="entry name" value="Peripla_BP_3"/>
    <property type="match status" value="1"/>
</dbReference>